<keyword evidence="3" id="KW-0547">Nucleotide-binding</keyword>
<dbReference type="InterPro" id="IPR003593">
    <property type="entry name" value="AAA+_ATPase"/>
</dbReference>
<evidence type="ECO:0000313" key="6">
    <source>
        <dbReference type="EMBL" id="GGY28479.1"/>
    </source>
</evidence>
<accession>A0ABQ2ZYH5</accession>
<dbReference type="EMBL" id="BMXT01000002">
    <property type="protein sequence ID" value="GGY28479.1"/>
    <property type="molecule type" value="Genomic_DNA"/>
</dbReference>
<sequence>MHDLERTHGPDPCRNLILKTTPHAAQEASMLTIRDLSKTYANGVKALRGVSLDIPNGMFGLLGPNGAGKSSLMRTIATLQDPDEGTIKLDEMDLMADKQATRRLLGYLPQEFGVYPKVSADAMLDHFAVLKGVTVKSERHELVESLLRQVNLWDVRKRKLGTYSGGMRQRFGIAQALIGDPRLVIVDEPTAGLDPEERNRFLNLLAEIGERVVVILSTHIVEDVTDLCSRMAIIGQGQVLLSGEPIEAIRSLDGRVWRRTIDKAELDGYRARMNILSTRLTGGRTQLHVLSDHLPEAGFEAVSPDLEDVYFGQLREQATAKAA</sequence>
<dbReference type="Gene3D" id="3.40.50.300">
    <property type="entry name" value="P-loop containing nucleotide triphosphate hydrolases"/>
    <property type="match status" value="1"/>
</dbReference>
<dbReference type="GO" id="GO:0005524">
    <property type="term" value="F:ATP binding"/>
    <property type="evidence" value="ECO:0007669"/>
    <property type="project" value="UniProtKB-KW"/>
</dbReference>
<dbReference type="InterPro" id="IPR003439">
    <property type="entry name" value="ABC_transporter-like_ATP-bd"/>
</dbReference>
<dbReference type="InterPro" id="IPR027417">
    <property type="entry name" value="P-loop_NTPase"/>
</dbReference>
<dbReference type="PROSITE" id="PS00211">
    <property type="entry name" value="ABC_TRANSPORTER_1"/>
    <property type="match status" value="1"/>
</dbReference>
<evidence type="ECO:0000313" key="7">
    <source>
        <dbReference type="Proteomes" id="UP000621898"/>
    </source>
</evidence>
<dbReference type="InterPro" id="IPR017871">
    <property type="entry name" value="ABC_transporter-like_CS"/>
</dbReference>
<keyword evidence="2" id="KW-0813">Transport</keyword>
<evidence type="ECO:0000259" key="5">
    <source>
        <dbReference type="PROSITE" id="PS50893"/>
    </source>
</evidence>
<dbReference type="CDD" id="cd03264">
    <property type="entry name" value="ABC_drug_resistance_like"/>
    <property type="match status" value="1"/>
</dbReference>
<evidence type="ECO:0000256" key="3">
    <source>
        <dbReference type="ARBA" id="ARBA00022741"/>
    </source>
</evidence>
<evidence type="ECO:0000256" key="1">
    <source>
        <dbReference type="ARBA" id="ARBA00005417"/>
    </source>
</evidence>
<proteinExistence type="inferred from homology"/>
<feature type="domain" description="ABC transporter" evidence="5">
    <location>
        <begin position="31"/>
        <end position="261"/>
    </location>
</feature>
<dbReference type="SUPFAM" id="SSF52540">
    <property type="entry name" value="P-loop containing nucleoside triphosphate hydrolases"/>
    <property type="match status" value="1"/>
</dbReference>
<comment type="similarity">
    <text evidence="1">Belongs to the ABC transporter superfamily.</text>
</comment>
<evidence type="ECO:0000256" key="2">
    <source>
        <dbReference type="ARBA" id="ARBA00022448"/>
    </source>
</evidence>
<reference evidence="7" key="1">
    <citation type="journal article" date="2019" name="Int. J. Syst. Evol. Microbiol.">
        <title>The Global Catalogue of Microorganisms (GCM) 10K type strain sequencing project: providing services to taxonomists for standard genome sequencing and annotation.</title>
        <authorList>
            <consortium name="The Broad Institute Genomics Platform"/>
            <consortium name="The Broad Institute Genome Sequencing Center for Infectious Disease"/>
            <person name="Wu L."/>
            <person name="Ma J."/>
        </authorList>
    </citation>
    <scope>NUCLEOTIDE SEQUENCE [LARGE SCALE GENOMIC DNA]</scope>
    <source>
        <strain evidence="7">KCTC 22232</strain>
    </source>
</reference>
<organism evidence="6 7">
    <name type="scientific">Rhodanobacter panaciterrae</name>
    <dbReference type="NCBI Taxonomy" id="490572"/>
    <lineage>
        <taxon>Bacteria</taxon>
        <taxon>Pseudomonadati</taxon>
        <taxon>Pseudomonadota</taxon>
        <taxon>Gammaproteobacteria</taxon>
        <taxon>Lysobacterales</taxon>
        <taxon>Rhodanobacteraceae</taxon>
        <taxon>Rhodanobacter</taxon>
    </lineage>
</organism>
<comment type="caution">
    <text evidence="6">The sequence shown here is derived from an EMBL/GenBank/DDBJ whole genome shotgun (WGS) entry which is preliminary data.</text>
</comment>
<gene>
    <name evidence="6" type="ORF">GCM10008098_22060</name>
</gene>
<dbReference type="PANTHER" id="PTHR43335:SF2">
    <property type="entry name" value="ABC TRANSPORTER, ATP-BINDING PROTEIN"/>
    <property type="match status" value="1"/>
</dbReference>
<dbReference type="Pfam" id="PF00005">
    <property type="entry name" value="ABC_tran"/>
    <property type="match status" value="1"/>
</dbReference>
<evidence type="ECO:0000256" key="4">
    <source>
        <dbReference type="ARBA" id="ARBA00022840"/>
    </source>
</evidence>
<protein>
    <submittedName>
        <fullName evidence="6">Multidrug ABC transporter ATP-binding protein</fullName>
    </submittedName>
</protein>
<dbReference type="SMART" id="SM00382">
    <property type="entry name" value="AAA"/>
    <property type="match status" value="1"/>
</dbReference>
<keyword evidence="4 6" id="KW-0067">ATP-binding</keyword>
<name>A0ABQ2ZYH5_9GAMM</name>
<dbReference type="Proteomes" id="UP000621898">
    <property type="component" value="Unassembled WGS sequence"/>
</dbReference>
<keyword evidence="7" id="KW-1185">Reference proteome</keyword>
<dbReference type="PANTHER" id="PTHR43335">
    <property type="entry name" value="ABC TRANSPORTER, ATP-BINDING PROTEIN"/>
    <property type="match status" value="1"/>
</dbReference>
<dbReference type="PROSITE" id="PS50893">
    <property type="entry name" value="ABC_TRANSPORTER_2"/>
    <property type="match status" value="1"/>
</dbReference>